<dbReference type="InterPro" id="IPR003593">
    <property type="entry name" value="AAA+_ATPase"/>
</dbReference>
<keyword evidence="8 9" id="KW-0472">Membrane</keyword>
<feature type="transmembrane region" description="Helical" evidence="9">
    <location>
        <begin position="559"/>
        <end position="580"/>
    </location>
</feature>
<organism evidence="11 12">
    <name type="scientific">Planobispora takensis</name>
    <dbReference type="NCBI Taxonomy" id="1367882"/>
    <lineage>
        <taxon>Bacteria</taxon>
        <taxon>Bacillati</taxon>
        <taxon>Actinomycetota</taxon>
        <taxon>Actinomycetes</taxon>
        <taxon>Streptosporangiales</taxon>
        <taxon>Streptosporangiaceae</taxon>
        <taxon>Planobispora</taxon>
    </lineage>
</organism>
<dbReference type="InterPro" id="IPR003439">
    <property type="entry name" value="ABC_transporter-like_ATP-bd"/>
</dbReference>
<proteinExistence type="inferred from homology"/>
<dbReference type="InterPro" id="IPR000731">
    <property type="entry name" value="SSD"/>
</dbReference>
<evidence type="ECO:0000256" key="2">
    <source>
        <dbReference type="ARBA" id="ARBA00010157"/>
    </source>
</evidence>
<comment type="caution">
    <text evidence="11">The sequence shown here is derived from an EMBL/GenBank/DDBJ whole genome shotgun (WGS) entry which is preliminary data.</text>
</comment>
<feature type="transmembrane region" description="Helical" evidence="9">
    <location>
        <begin position="592"/>
        <end position="614"/>
    </location>
</feature>
<evidence type="ECO:0000256" key="5">
    <source>
        <dbReference type="ARBA" id="ARBA00022741"/>
    </source>
</evidence>
<evidence type="ECO:0000256" key="6">
    <source>
        <dbReference type="ARBA" id="ARBA00022840"/>
    </source>
</evidence>
<feature type="transmembrane region" description="Helical" evidence="9">
    <location>
        <begin position="527"/>
        <end position="547"/>
    </location>
</feature>
<evidence type="ECO:0000259" key="10">
    <source>
        <dbReference type="PROSITE" id="PS50156"/>
    </source>
</evidence>
<dbReference type="PANTHER" id="PTHR33406:SF11">
    <property type="entry name" value="MEMBRANE PROTEIN SCO6666-RELATED"/>
    <property type="match status" value="1"/>
</dbReference>
<dbReference type="SUPFAM" id="SSF82866">
    <property type="entry name" value="Multidrug efflux transporter AcrB transmembrane domain"/>
    <property type="match status" value="2"/>
</dbReference>
<dbReference type="Gene3D" id="3.40.50.300">
    <property type="entry name" value="P-loop containing nucleotide triphosphate hydrolases"/>
    <property type="match status" value="1"/>
</dbReference>
<gene>
    <name evidence="11" type="ORF">Pta02_66260</name>
</gene>
<dbReference type="InterPro" id="IPR050545">
    <property type="entry name" value="Mycobact_MmpL"/>
</dbReference>
<feature type="transmembrane region" description="Helical" evidence="9">
    <location>
        <begin position="372"/>
        <end position="389"/>
    </location>
</feature>
<dbReference type="RefSeq" id="WP_203878855.1">
    <property type="nucleotide sequence ID" value="NZ_BOOK01000052.1"/>
</dbReference>
<feature type="transmembrane region" description="Helical" evidence="9">
    <location>
        <begin position="309"/>
        <end position="330"/>
    </location>
</feature>
<dbReference type="PROSITE" id="PS50156">
    <property type="entry name" value="SSD"/>
    <property type="match status" value="1"/>
</dbReference>
<name>A0A8J3T2M4_9ACTN</name>
<protein>
    <submittedName>
        <fullName evidence="11">RND transporter</fullName>
    </submittedName>
</protein>
<dbReference type="InterPro" id="IPR027417">
    <property type="entry name" value="P-loop_NTPase"/>
</dbReference>
<dbReference type="SUPFAM" id="SSF52540">
    <property type="entry name" value="P-loop containing nucleoside triphosphate hydrolases"/>
    <property type="match status" value="1"/>
</dbReference>
<keyword evidence="3" id="KW-1003">Cell membrane</keyword>
<keyword evidence="7 9" id="KW-1133">Transmembrane helix</keyword>
<comment type="similarity">
    <text evidence="2">Belongs to the resistance-nodulation-cell division (RND) (TC 2.A.6) family. MmpL subfamily.</text>
</comment>
<dbReference type="Gene3D" id="1.20.1640.10">
    <property type="entry name" value="Multidrug efflux transporter AcrB transmembrane domain"/>
    <property type="match status" value="2"/>
</dbReference>
<accession>A0A8J3T2M4</accession>
<evidence type="ECO:0000256" key="3">
    <source>
        <dbReference type="ARBA" id="ARBA00022475"/>
    </source>
</evidence>
<dbReference type="SMART" id="SM00382">
    <property type="entry name" value="AAA"/>
    <property type="match status" value="1"/>
</dbReference>
<evidence type="ECO:0000313" key="11">
    <source>
        <dbReference type="EMBL" id="GII04618.1"/>
    </source>
</evidence>
<dbReference type="GO" id="GO:0016887">
    <property type="term" value="F:ATP hydrolysis activity"/>
    <property type="evidence" value="ECO:0007669"/>
    <property type="project" value="InterPro"/>
</dbReference>
<evidence type="ECO:0000256" key="7">
    <source>
        <dbReference type="ARBA" id="ARBA00022989"/>
    </source>
</evidence>
<feature type="transmembrane region" description="Helical" evidence="9">
    <location>
        <begin position="205"/>
        <end position="228"/>
    </location>
</feature>
<dbReference type="PANTHER" id="PTHR33406">
    <property type="entry name" value="MEMBRANE PROTEIN MJ1562-RELATED"/>
    <property type="match status" value="1"/>
</dbReference>
<evidence type="ECO:0000256" key="8">
    <source>
        <dbReference type="ARBA" id="ARBA00023136"/>
    </source>
</evidence>
<feature type="transmembrane region" description="Helical" evidence="9">
    <location>
        <begin position="181"/>
        <end position="198"/>
    </location>
</feature>
<evidence type="ECO:0000313" key="12">
    <source>
        <dbReference type="Proteomes" id="UP000634476"/>
    </source>
</evidence>
<dbReference type="Pfam" id="PF03176">
    <property type="entry name" value="MMPL"/>
    <property type="match status" value="2"/>
</dbReference>
<dbReference type="GO" id="GO:0005524">
    <property type="term" value="F:ATP binding"/>
    <property type="evidence" value="ECO:0007669"/>
    <property type="project" value="UniProtKB-KW"/>
</dbReference>
<dbReference type="GO" id="GO:0005886">
    <property type="term" value="C:plasma membrane"/>
    <property type="evidence" value="ECO:0007669"/>
    <property type="project" value="UniProtKB-SubCell"/>
</dbReference>
<feature type="domain" description="SSD" evidence="10">
    <location>
        <begin position="205"/>
        <end position="330"/>
    </location>
</feature>
<evidence type="ECO:0000256" key="4">
    <source>
        <dbReference type="ARBA" id="ARBA00022692"/>
    </source>
</evidence>
<sequence>MSSLLYSLGRACYRARTPVIIGWIALLAALGSAAGAVSAGTSDSFAIPGTPSQNALDTLDRRFPQAGGAQAQMIVVAPAGGKVTDAPVKARVEQVADALGEVDGVAAVVDPYDEDVTSALSQDGRAALVTVQLDMAGDDVTDELRSALVSAARPLREAGAVARFGGAAFGTAPPRPGVTEALGVLVALIVLAVTFGSLRAAGMPLLTAVVGVGIAMAAVMAATAFTAISSTVPLLALMIGLAVGIDYALFILSRHRDQLAEGLDAEESAARAVATAGSAVVFAGLTVVIALLGLAVARIPFLTTMGLGAAGAVLVAVLVALTLLPALFGVSGDRLRPRRAPSRLPWRKERRERTGGTRPAERWVRAVTRRPAVTVALVVLAMGALALPARDLRLALPGNGTAPPDSTQRQAYDLVAEHFGPGFNGPLLVTADIIRTTDPVGVVRRIADELRDLPGVAAVTTATPNPTADTGIIALVPEGDPQSRATEDLVTRIRGLSGHFADEYGVEVAVTGHTAVAVDVSARLAGALPPFAVLVIGLSLILLGAVFRSVTIPIKATAGYLLSVGASFGVTAAVFEWGWAAGPLDVARTGPVISFMPIIVMGVLFGLAMDYEVFLVSRMREEYVHGRDARDAVTVGYVSGARVVTAAALIMIAVFAAFVPHSDANVKPIALALAVGVLLDAFVVRMTFVPAVLALLGRAAWWLPGRLDRLLPSFDVEGEALRHRLELAGWPAPGSADVIRAEGLSLSGPRGPVFTGVDLAVPPRTVLVAYGPPGTGKTALLLTLSGRMPFDSGRLKVCGHGLPGEAGAVRERSALAETPGINDLEESLSVEQHVAERLAVLSLRPWVSRAAVTRVLDTIDAAVAAATGAAARLDRTSLVADITPLERRILGLALAMIGSPSLVVVDDADGLRAPDERRALWRALAWLTGSPEIRHPGGAADTLPAVTVVASCQDPAEALAAIPRERLIPFDMTTVHPAREKVR</sequence>
<dbReference type="Pfam" id="PF00005">
    <property type="entry name" value="ABC_tran"/>
    <property type="match status" value="1"/>
</dbReference>
<feature type="transmembrane region" description="Helical" evidence="9">
    <location>
        <begin position="273"/>
        <end position="297"/>
    </location>
</feature>
<keyword evidence="5" id="KW-0547">Nucleotide-binding</keyword>
<keyword evidence="6" id="KW-0067">ATP-binding</keyword>
<dbReference type="Proteomes" id="UP000634476">
    <property type="component" value="Unassembled WGS sequence"/>
</dbReference>
<feature type="transmembrane region" description="Helical" evidence="9">
    <location>
        <begin position="635"/>
        <end position="659"/>
    </location>
</feature>
<feature type="transmembrane region" description="Helical" evidence="9">
    <location>
        <begin position="671"/>
        <end position="696"/>
    </location>
</feature>
<dbReference type="InterPro" id="IPR004869">
    <property type="entry name" value="MMPL_dom"/>
</dbReference>
<evidence type="ECO:0000256" key="1">
    <source>
        <dbReference type="ARBA" id="ARBA00004651"/>
    </source>
</evidence>
<feature type="transmembrane region" description="Helical" evidence="9">
    <location>
        <begin position="234"/>
        <end position="252"/>
    </location>
</feature>
<evidence type="ECO:0000256" key="9">
    <source>
        <dbReference type="SAM" id="Phobius"/>
    </source>
</evidence>
<comment type="subcellular location">
    <subcellularLocation>
        <location evidence="1">Cell membrane</location>
        <topology evidence="1">Multi-pass membrane protein</topology>
    </subcellularLocation>
</comment>
<reference evidence="11" key="1">
    <citation type="submission" date="2021-01" db="EMBL/GenBank/DDBJ databases">
        <title>Whole genome shotgun sequence of Planobispora takensis NBRC 109077.</title>
        <authorList>
            <person name="Komaki H."/>
            <person name="Tamura T."/>
        </authorList>
    </citation>
    <scope>NUCLEOTIDE SEQUENCE</scope>
    <source>
        <strain evidence="11">NBRC 109077</strain>
    </source>
</reference>
<dbReference type="AlphaFoldDB" id="A0A8J3T2M4"/>
<keyword evidence="12" id="KW-1185">Reference proteome</keyword>
<dbReference type="EMBL" id="BOOK01000052">
    <property type="protein sequence ID" value="GII04618.1"/>
    <property type="molecule type" value="Genomic_DNA"/>
</dbReference>
<keyword evidence="4 9" id="KW-0812">Transmembrane</keyword>